<dbReference type="EMBL" id="JACEIK010001267">
    <property type="protein sequence ID" value="MCD7467763.1"/>
    <property type="molecule type" value="Genomic_DNA"/>
</dbReference>
<dbReference type="Proteomes" id="UP000823775">
    <property type="component" value="Unassembled WGS sequence"/>
</dbReference>
<comment type="caution">
    <text evidence="1">The sequence shown here is derived from an EMBL/GenBank/DDBJ whole genome shotgun (WGS) entry which is preliminary data.</text>
</comment>
<accession>A0ABS8TA28</accession>
<keyword evidence="2" id="KW-1185">Reference proteome</keyword>
<protein>
    <submittedName>
        <fullName evidence="1">Uncharacterized protein</fullName>
    </submittedName>
</protein>
<organism evidence="1 2">
    <name type="scientific">Datura stramonium</name>
    <name type="common">Jimsonweed</name>
    <name type="synonym">Common thornapple</name>
    <dbReference type="NCBI Taxonomy" id="4076"/>
    <lineage>
        <taxon>Eukaryota</taxon>
        <taxon>Viridiplantae</taxon>
        <taxon>Streptophyta</taxon>
        <taxon>Embryophyta</taxon>
        <taxon>Tracheophyta</taxon>
        <taxon>Spermatophyta</taxon>
        <taxon>Magnoliopsida</taxon>
        <taxon>eudicotyledons</taxon>
        <taxon>Gunneridae</taxon>
        <taxon>Pentapetalae</taxon>
        <taxon>asterids</taxon>
        <taxon>lamiids</taxon>
        <taxon>Solanales</taxon>
        <taxon>Solanaceae</taxon>
        <taxon>Solanoideae</taxon>
        <taxon>Datureae</taxon>
        <taxon>Datura</taxon>
    </lineage>
</organism>
<sequence length="139" mass="16421">MDSTYKRTTTRENFYSSVFRWVQPITKQLHGKLLFECLPMGSTYNKTITRETFIVSPYLLVLPNSQLPEMFSSIKKVIVRKQEMKIKDYEVFVSPSKYPSSLASIIQLRRSKVILMGKREKDSFDFFFLWLSAIECRKL</sequence>
<name>A0ABS8TA28_DATST</name>
<evidence type="ECO:0000313" key="2">
    <source>
        <dbReference type="Proteomes" id="UP000823775"/>
    </source>
</evidence>
<gene>
    <name evidence="1" type="ORF">HAX54_005382</name>
</gene>
<proteinExistence type="predicted"/>
<evidence type="ECO:0000313" key="1">
    <source>
        <dbReference type="EMBL" id="MCD7467763.1"/>
    </source>
</evidence>
<reference evidence="1 2" key="1">
    <citation type="journal article" date="2021" name="BMC Genomics">
        <title>Datura genome reveals duplications of psychoactive alkaloid biosynthetic genes and high mutation rate following tissue culture.</title>
        <authorList>
            <person name="Rajewski A."/>
            <person name="Carter-House D."/>
            <person name="Stajich J."/>
            <person name="Litt A."/>
        </authorList>
    </citation>
    <scope>NUCLEOTIDE SEQUENCE [LARGE SCALE GENOMIC DNA]</scope>
    <source>
        <strain evidence="1">AR-01</strain>
    </source>
</reference>